<reference evidence="10" key="1">
    <citation type="submission" date="2017-09" db="EMBL/GenBank/DDBJ databases">
        <title>FDA dAtabase for Regulatory Grade micrObial Sequences (FDA-ARGOS): Supporting development and validation of Infectious Disease Dx tests.</title>
        <authorList>
            <person name="Minogue T."/>
            <person name="Wolcott M."/>
            <person name="Wasieloski L."/>
            <person name="Aguilar W."/>
            <person name="Moore D."/>
            <person name="Tallon L."/>
            <person name="Sadzewicz L."/>
            <person name="Ott S."/>
            <person name="Zhao X."/>
            <person name="Nagaraj S."/>
            <person name="Vavikolanu K."/>
            <person name="Aluvathingal J."/>
            <person name="Nadendla S."/>
            <person name="Sichtig H."/>
        </authorList>
    </citation>
    <scope>NUCLEOTIDE SEQUENCE [LARGE SCALE GENOMIC DNA]</scope>
    <source>
        <strain evidence="10">FDAARGOS_369</strain>
    </source>
</reference>
<evidence type="ECO:0000256" key="7">
    <source>
        <dbReference type="ARBA" id="ARBA00048696"/>
    </source>
</evidence>
<keyword evidence="3" id="KW-0547">Nucleotide-binding</keyword>
<evidence type="ECO:0000256" key="1">
    <source>
        <dbReference type="ARBA" id="ARBA00022679"/>
    </source>
</evidence>
<feature type="domain" description="Fido" evidence="8">
    <location>
        <begin position="58"/>
        <end position="204"/>
    </location>
</feature>
<dbReference type="PANTHER" id="PTHR39560:SF1">
    <property type="entry name" value="PROTEIN ADENYLYLTRANSFERASE FIC-RELATED"/>
    <property type="match status" value="1"/>
</dbReference>
<evidence type="ECO:0000256" key="3">
    <source>
        <dbReference type="ARBA" id="ARBA00022741"/>
    </source>
</evidence>
<dbReference type="Pfam" id="PF02661">
    <property type="entry name" value="Fic"/>
    <property type="match status" value="1"/>
</dbReference>
<dbReference type="PANTHER" id="PTHR39560">
    <property type="entry name" value="PROTEIN ADENYLYLTRANSFERASE FIC-RELATED"/>
    <property type="match status" value="1"/>
</dbReference>
<dbReference type="InterPro" id="IPR003812">
    <property type="entry name" value="Fido"/>
</dbReference>
<name>A0A291DFG7_9MICC</name>
<organism evidence="9 10">
    <name type="scientific">Rothia mucilaginosa</name>
    <dbReference type="NCBI Taxonomy" id="43675"/>
    <lineage>
        <taxon>Bacteria</taxon>
        <taxon>Bacillati</taxon>
        <taxon>Actinomycetota</taxon>
        <taxon>Actinomycetes</taxon>
        <taxon>Micrococcales</taxon>
        <taxon>Micrococcaceae</taxon>
        <taxon>Rothia</taxon>
    </lineage>
</organism>
<dbReference type="EC" id="2.7.7.108" evidence="5"/>
<dbReference type="GO" id="GO:0051302">
    <property type="term" value="P:regulation of cell division"/>
    <property type="evidence" value="ECO:0007669"/>
    <property type="project" value="TreeGrafter"/>
</dbReference>
<evidence type="ECO:0000259" key="8">
    <source>
        <dbReference type="PROSITE" id="PS51459"/>
    </source>
</evidence>
<dbReference type="Gene3D" id="1.10.3290.10">
    <property type="entry name" value="Fido-like domain"/>
    <property type="match status" value="1"/>
</dbReference>
<dbReference type="PROSITE" id="PS51459">
    <property type="entry name" value="FIDO"/>
    <property type="match status" value="1"/>
</dbReference>
<keyword evidence="2" id="KW-0548">Nucleotidyltransferase</keyword>
<evidence type="ECO:0000256" key="6">
    <source>
        <dbReference type="ARBA" id="ARBA00047939"/>
    </source>
</evidence>
<keyword evidence="1" id="KW-0808">Transferase</keyword>
<comment type="catalytic activity">
    <reaction evidence="6">
        <text>L-threonyl-[protein] + ATP = 3-O-(5'-adenylyl)-L-threonyl-[protein] + diphosphate</text>
        <dbReference type="Rhea" id="RHEA:54292"/>
        <dbReference type="Rhea" id="RHEA-COMP:11060"/>
        <dbReference type="Rhea" id="RHEA-COMP:13847"/>
        <dbReference type="ChEBI" id="CHEBI:30013"/>
        <dbReference type="ChEBI" id="CHEBI:30616"/>
        <dbReference type="ChEBI" id="CHEBI:33019"/>
        <dbReference type="ChEBI" id="CHEBI:138113"/>
        <dbReference type="EC" id="2.7.7.108"/>
    </reaction>
</comment>
<protein>
    <recommendedName>
        <fullName evidence="5">protein adenylyltransferase</fullName>
        <ecNumber evidence="5">2.7.7.108</ecNumber>
    </recommendedName>
</protein>
<comment type="catalytic activity">
    <reaction evidence="7">
        <text>L-tyrosyl-[protein] + ATP = O-(5'-adenylyl)-L-tyrosyl-[protein] + diphosphate</text>
        <dbReference type="Rhea" id="RHEA:54288"/>
        <dbReference type="Rhea" id="RHEA-COMP:10136"/>
        <dbReference type="Rhea" id="RHEA-COMP:13846"/>
        <dbReference type="ChEBI" id="CHEBI:30616"/>
        <dbReference type="ChEBI" id="CHEBI:33019"/>
        <dbReference type="ChEBI" id="CHEBI:46858"/>
        <dbReference type="ChEBI" id="CHEBI:83624"/>
        <dbReference type="EC" id="2.7.7.108"/>
    </reaction>
</comment>
<evidence type="ECO:0000256" key="2">
    <source>
        <dbReference type="ARBA" id="ARBA00022695"/>
    </source>
</evidence>
<dbReference type="EMBL" id="CP023510">
    <property type="protein sequence ID" value="ATF63246.1"/>
    <property type="molecule type" value="Genomic_DNA"/>
</dbReference>
<evidence type="ECO:0000313" key="10">
    <source>
        <dbReference type="Proteomes" id="UP000218628"/>
    </source>
</evidence>
<keyword evidence="4" id="KW-0067">ATP-binding</keyword>
<sequence length="211" mass="24453">MSQQQNWAAYFYPEPHQHVMRNKPGIKDPAALSLYEHRIITRRGYELTKNPELIAHTFDAEHLKAIHRYLFQDVYDWAGEYRTVDMSKGVSAFASVQDGPLSIDRYLDYVFATSRATDWASLNHQEFVEVAAAIFAHLNQSHPFREGNGRATRIFMDHVAARSNFRFDYARAGRRGWNQSSMFSGPDRGYFEVHPEELHQLFSIITVPRDA</sequence>
<dbReference type="GO" id="GO:0070733">
    <property type="term" value="F:AMPylase activity"/>
    <property type="evidence" value="ECO:0007669"/>
    <property type="project" value="UniProtKB-EC"/>
</dbReference>
<dbReference type="Proteomes" id="UP000218628">
    <property type="component" value="Chromosome"/>
</dbReference>
<dbReference type="SUPFAM" id="SSF140931">
    <property type="entry name" value="Fic-like"/>
    <property type="match status" value="1"/>
</dbReference>
<proteinExistence type="predicted"/>
<dbReference type="GO" id="GO:0005524">
    <property type="term" value="F:ATP binding"/>
    <property type="evidence" value="ECO:0007669"/>
    <property type="project" value="UniProtKB-KW"/>
</dbReference>
<dbReference type="InterPro" id="IPR036597">
    <property type="entry name" value="Fido-like_dom_sf"/>
</dbReference>
<accession>A0A291DFG7</accession>
<gene>
    <name evidence="9" type="ORF">CO690_05970</name>
</gene>
<evidence type="ECO:0000256" key="4">
    <source>
        <dbReference type="ARBA" id="ARBA00022840"/>
    </source>
</evidence>
<dbReference type="AlphaFoldDB" id="A0A291DFG7"/>
<evidence type="ECO:0000256" key="5">
    <source>
        <dbReference type="ARBA" id="ARBA00034531"/>
    </source>
</evidence>
<dbReference type="RefSeq" id="WP_096740924.1">
    <property type="nucleotide sequence ID" value="NZ_CP023510.1"/>
</dbReference>
<evidence type="ECO:0000313" key="9">
    <source>
        <dbReference type="EMBL" id="ATF63246.1"/>
    </source>
</evidence>